<feature type="transmembrane region" description="Helical" evidence="2">
    <location>
        <begin position="194"/>
        <end position="214"/>
    </location>
</feature>
<keyword evidence="2" id="KW-0812">Transmembrane</keyword>
<accession>A0A1X2IQW3</accession>
<dbReference type="AlphaFoldDB" id="A0A1X2IQW3"/>
<dbReference type="OrthoDB" id="5582002at2759"/>
<name>A0A1X2IQW3_9FUNG</name>
<gene>
    <name evidence="3" type="ORF">BCR42DRAFT_409250</name>
</gene>
<evidence type="ECO:0008006" key="5">
    <source>
        <dbReference type="Google" id="ProtNLM"/>
    </source>
</evidence>
<evidence type="ECO:0000256" key="2">
    <source>
        <dbReference type="SAM" id="Phobius"/>
    </source>
</evidence>
<feature type="region of interest" description="Disordered" evidence="1">
    <location>
        <begin position="27"/>
        <end position="59"/>
    </location>
</feature>
<reference evidence="3 4" key="1">
    <citation type="submission" date="2016-07" db="EMBL/GenBank/DDBJ databases">
        <title>Pervasive Adenine N6-methylation of Active Genes in Fungi.</title>
        <authorList>
            <consortium name="DOE Joint Genome Institute"/>
            <person name="Mondo S.J."/>
            <person name="Dannebaum R.O."/>
            <person name="Kuo R.C."/>
            <person name="Labutti K."/>
            <person name="Haridas S."/>
            <person name="Kuo A."/>
            <person name="Salamov A."/>
            <person name="Ahrendt S.R."/>
            <person name="Lipzen A."/>
            <person name="Sullivan W."/>
            <person name="Andreopoulos W.B."/>
            <person name="Clum A."/>
            <person name="Lindquist E."/>
            <person name="Daum C."/>
            <person name="Ramamoorthy G.K."/>
            <person name="Gryganskyi A."/>
            <person name="Culley D."/>
            <person name="Magnuson J.K."/>
            <person name="James T.Y."/>
            <person name="O'Malley M.A."/>
            <person name="Stajich J.E."/>
            <person name="Spatafora J.W."/>
            <person name="Visel A."/>
            <person name="Grigoriev I.V."/>
        </authorList>
    </citation>
    <scope>NUCLEOTIDE SEQUENCE [LARGE SCALE GENOMIC DNA]</scope>
    <source>
        <strain evidence="3 4">NRRL 1336</strain>
    </source>
</reference>
<feature type="region of interest" description="Disordered" evidence="1">
    <location>
        <begin position="79"/>
        <end position="105"/>
    </location>
</feature>
<dbReference type="Proteomes" id="UP000193560">
    <property type="component" value="Unassembled WGS sequence"/>
</dbReference>
<keyword evidence="4" id="KW-1185">Reference proteome</keyword>
<dbReference type="SUPFAM" id="SSF117070">
    <property type="entry name" value="LEA14-like"/>
    <property type="match status" value="1"/>
</dbReference>
<evidence type="ECO:0000313" key="4">
    <source>
        <dbReference type="Proteomes" id="UP000193560"/>
    </source>
</evidence>
<evidence type="ECO:0000313" key="3">
    <source>
        <dbReference type="EMBL" id="ORZ20669.1"/>
    </source>
</evidence>
<keyword evidence="2" id="KW-0472">Membrane</keyword>
<proteinExistence type="predicted"/>
<dbReference type="EMBL" id="MCGE01000006">
    <property type="protein sequence ID" value="ORZ20669.1"/>
    <property type="molecule type" value="Genomic_DNA"/>
</dbReference>
<dbReference type="STRING" id="90262.A0A1X2IQW3"/>
<protein>
    <recommendedName>
        <fullName evidence="5">Late embryogenesis abundant protein LEA-2 subgroup domain-containing protein</fullName>
    </recommendedName>
</protein>
<comment type="caution">
    <text evidence="3">The sequence shown here is derived from an EMBL/GenBank/DDBJ whole genome shotgun (WGS) entry which is preliminary data.</text>
</comment>
<sequence length="369" mass="42046">MYYGPISPHNPYQHYRKKSPTSYEDIIDPYRRHKSQPSDTTTSDQEAIHSRTVSDTSTSRLAANGVPYIHHFPSSSGELDDDPFAMSRAPNHTFSGTTDNSNDISHKTIPQLTPLESYQRANSYLPYSHHQRNPAQSMTPIYIEDDKQNTMQGVGSMLQDNLNVDMAQNEPRRSARNHKQQQQRRRYCGLTLRMWLILVVSFSVVFFLLMFFLIPRMPTVSFSSADTKQNQVWSPDKTALTAQWYVSMTVDNPNWIPTRLQKMMVSIEDTDTHKQIGTGMASPQWLSRRNKELIRLPINIAYSSAVNTTDETITDLFVICGPRRQSSGPALVQPELFNITLQIDLSVQGVPWSTHTTLVPPHGIQCPDY</sequence>
<organism evidence="3 4">
    <name type="scientific">Absidia repens</name>
    <dbReference type="NCBI Taxonomy" id="90262"/>
    <lineage>
        <taxon>Eukaryota</taxon>
        <taxon>Fungi</taxon>
        <taxon>Fungi incertae sedis</taxon>
        <taxon>Mucoromycota</taxon>
        <taxon>Mucoromycotina</taxon>
        <taxon>Mucoromycetes</taxon>
        <taxon>Mucorales</taxon>
        <taxon>Cunninghamellaceae</taxon>
        <taxon>Absidia</taxon>
    </lineage>
</organism>
<keyword evidence="2" id="KW-1133">Transmembrane helix</keyword>
<feature type="compositionally biased region" description="Polar residues" evidence="1">
    <location>
        <begin position="90"/>
        <end position="105"/>
    </location>
</feature>
<feature type="compositionally biased region" description="Polar residues" evidence="1">
    <location>
        <begin position="37"/>
        <end position="59"/>
    </location>
</feature>
<evidence type="ECO:0000256" key="1">
    <source>
        <dbReference type="SAM" id="MobiDB-lite"/>
    </source>
</evidence>